<evidence type="ECO:0000256" key="3">
    <source>
        <dbReference type="ARBA" id="ARBA00005189"/>
    </source>
</evidence>
<dbReference type="PANTHER" id="PTHR12563:SF17">
    <property type="entry name" value="DIHYDROXYACETONE PHOSPHATE ACYLTRANSFERASE"/>
    <property type="match status" value="1"/>
</dbReference>
<dbReference type="InterPro" id="IPR002123">
    <property type="entry name" value="Plipid/glycerol_acylTrfase"/>
</dbReference>
<evidence type="ECO:0000313" key="17">
    <source>
        <dbReference type="Proteomes" id="UP001209854"/>
    </source>
</evidence>
<dbReference type="Pfam" id="PF01553">
    <property type="entry name" value="Acyltransferase"/>
    <property type="match status" value="1"/>
</dbReference>
<evidence type="ECO:0000256" key="4">
    <source>
        <dbReference type="ARBA" id="ARBA00007937"/>
    </source>
</evidence>
<evidence type="ECO:0000313" key="16">
    <source>
        <dbReference type="EMBL" id="MCW7554643.1"/>
    </source>
</evidence>
<dbReference type="EC" id="2.3.1.15" evidence="5 14"/>
<comment type="pathway">
    <text evidence="2 14">Phospholipid metabolism; CDP-diacylglycerol biosynthesis; CDP-diacylglycerol from sn-glycerol 3-phosphate: step 1/3.</text>
</comment>
<dbReference type="RefSeq" id="WP_262564397.1">
    <property type="nucleotide sequence ID" value="NZ_JAPFCC010000001.1"/>
</dbReference>
<dbReference type="InterPro" id="IPR028354">
    <property type="entry name" value="GPAT_PlsB"/>
</dbReference>
<dbReference type="EMBL" id="JAPFCC010000001">
    <property type="protein sequence ID" value="MCW7554643.1"/>
    <property type="molecule type" value="Genomic_DNA"/>
</dbReference>
<dbReference type="PANTHER" id="PTHR12563">
    <property type="entry name" value="GLYCEROL-3-PHOSPHATE ACYLTRANSFERASE"/>
    <property type="match status" value="1"/>
</dbReference>
<protein>
    <recommendedName>
        <fullName evidence="6 14">Glycerol-3-phosphate acyltransferase</fullName>
        <shortName evidence="14">GPAT</shortName>
        <ecNumber evidence="5 14">2.3.1.15</ecNumber>
    </recommendedName>
</protein>
<dbReference type="SUPFAM" id="SSF69593">
    <property type="entry name" value="Glycerol-3-phosphate (1)-acyltransferase"/>
    <property type="match status" value="1"/>
</dbReference>
<dbReference type="Proteomes" id="UP001209854">
    <property type="component" value="Unassembled WGS sequence"/>
</dbReference>
<comment type="catalytic activity">
    <reaction evidence="13 14">
        <text>sn-glycerol 3-phosphate + an acyl-CoA = a 1-acyl-sn-glycero-3-phosphate + CoA</text>
        <dbReference type="Rhea" id="RHEA:15325"/>
        <dbReference type="ChEBI" id="CHEBI:57287"/>
        <dbReference type="ChEBI" id="CHEBI:57597"/>
        <dbReference type="ChEBI" id="CHEBI:57970"/>
        <dbReference type="ChEBI" id="CHEBI:58342"/>
        <dbReference type="EC" id="2.3.1.15"/>
    </reaction>
</comment>
<keyword evidence="17" id="KW-1185">Reference proteome</keyword>
<comment type="caution">
    <text evidence="16">The sequence shown here is derived from an EMBL/GenBank/DDBJ whole genome shotgun (WGS) entry which is preliminary data.</text>
</comment>
<dbReference type="Pfam" id="PF19277">
    <property type="entry name" value="GPAT_C"/>
    <property type="match status" value="1"/>
</dbReference>
<keyword evidence="14" id="KW-0443">Lipid metabolism</keyword>
<dbReference type="PIRSF" id="PIRSF500064">
    <property type="entry name" value="GPAT"/>
    <property type="match status" value="1"/>
</dbReference>
<keyword evidence="14" id="KW-0444">Lipid biosynthesis</keyword>
<keyword evidence="11 14" id="KW-1208">Phospholipid metabolism</keyword>
<comment type="domain">
    <text evidence="14">The HXXXXD motif is essential for acyltransferase activity and may constitute the binding site for the phosphate moiety of the glycerol-3-phosphate.</text>
</comment>
<evidence type="ECO:0000256" key="5">
    <source>
        <dbReference type="ARBA" id="ARBA00013113"/>
    </source>
</evidence>
<evidence type="ECO:0000256" key="12">
    <source>
        <dbReference type="ARBA" id="ARBA00023315"/>
    </source>
</evidence>
<comment type="subcellular location">
    <subcellularLocation>
        <location evidence="1 14">Cell membrane</location>
        <topology evidence="1 14">Peripheral membrane protein</topology>
        <orientation evidence="1 14">Cytoplasmic side</orientation>
    </subcellularLocation>
</comment>
<evidence type="ECO:0000259" key="15">
    <source>
        <dbReference type="SMART" id="SM00563"/>
    </source>
</evidence>
<dbReference type="NCBIfam" id="TIGR03703">
    <property type="entry name" value="plsB"/>
    <property type="match status" value="1"/>
</dbReference>
<evidence type="ECO:0000256" key="1">
    <source>
        <dbReference type="ARBA" id="ARBA00004413"/>
    </source>
</evidence>
<evidence type="ECO:0000256" key="10">
    <source>
        <dbReference type="ARBA" id="ARBA00023209"/>
    </source>
</evidence>
<dbReference type="NCBIfam" id="NF003441">
    <property type="entry name" value="PRK04974.1"/>
    <property type="match status" value="1"/>
</dbReference>
<evidence type="ECO:0000256" key="14">
    <source>
        <dbReference type="HAMAP-Rule" id="MF_00393"/>
    </source>
</evidence>
<feature type="short sequence motif" description="HXXXXD motif" evidence="14">
    <location>
        <begin position="328"/>
        <end position="333"/>
    </location>
</feature>
<comment type="similarity">
    <text evidence="4 14">Belongs to the GPAT/DAPAT family.</text>
</comment>
<evidence type="ECO:0000256" key="6">
    <source>
        <dbReference type="ARBA" id="ARBA00013432"/>
    </source>
</evidence>
<evidence type="ECO:0000256" key="13">
    <source>
        <dbReference type="ARBA" id="ARBA00048427"/>
    </source>
</evidence>
<keyword evidence="8 14" id="KW-0808">Transferase</keyword>
<proteinExistence type="inferred from homology"/>
<keyword evidence="7 14" id="KW-1003">Cell membrane</keyword>
<organism evidence="16 17">
    <name type="scientific">Endozoicomonas gorgoniicola</name>
    <dbReference type="NCBI Taxonomy" id="1234144"/>
    <lineage>
        <taxon>Bacteria</taxon>
        <taxon>Pseudomonadati</taxon>
        <taxon>Pseudomonadota</taxon>
        <taxon>Gammaproteobacteria</taxon>
        <taxon>Oceanospirillales</taxon>
        <taxon>Endozoicomonadaceae</taxon>
        <taxon>Endozoicomonas</taxon>
    </lineage>
</organism>
<evidence type="ECO:0000256" key="8">
    <source>
        <dbReference type="ARBA" id="ARBA00022679"/>
    </source>
</evidence>
<evidence type="ECO:0000256" key="7">
    <source>
        <dbReference type="ARBA" id="ARBA00022475"/>
    </source>
</evidence>
<dbReference type="PIRSF" id="PIRSF000437">
    <property type="entry name" value="GPAT_DHAPAT"/>
    <property type="match status" value="1"/>
</dbReference>
<dbReference type="SMART" id="SM00563">
    <property type="entry name" value="PlsC"/>
    <property type="match status" value="1"/>
</dbReference>
<name>A0ABT3MZ49_9GAMM</name>
<reference evidence="16 17" key="1">
    <citation type="submission" date="2022-10" db="EMBL/GenBank/DDBJ databases">
        <title>High-quality genome sequences of two octocoral-associated bacteria, Endozoicomonas euniceicola EF212 and Endozoicomonas gorgoniicola PS125.</title>
        <authorList>
            <person name="Chiou Y.-J."/>
            <person name="Chen Y.-H."/>
        </authorList>
    </citation>
    <scope>NUCLEOTIDE SEQUENCE [LARGE SCALE GENOMIC DNA]</scope>
    <source>
        <strain evidence="16 17">PS125</strain>
    </source>
</reference>
<dbReference type="InterPro" id="IPR022284">
    <property type="entry name" value="GPAT/DHAPAT"/>
</dbReference>
<feature type="domain" description="Phospholipid/glycerol acyltransferase" evidence="15">
    <location>
        <begin position="323"/>
        <end position="450"/>
    </location>
</feature>
<sequence length="847" mass="96684">MTTFYPTKFICFAGYSHSMHKPITLSRYVFHSLRKLLALVTRPTVQNNSAEALGLQPDKPVCYVLRNRSLSDLLMLENVCRKAGLPRPYAYIDADAREGDRAHFFLTRQEGLILQRERPKHSNTLENLLKRVEEQEGSDVQLVPVSVFWGRAPDKEHSALKLLFDWNFSLGGRFRKFIAILLHGRHSMVHFNPAMSLREIVDEGQDHPRTLRKVGRILRVHFRQLRESVIGPDLSHRRNLVNTLIHTPQIRQAIEAEAAAHDITLVEAEQKARSYANEIASDYSYPVLRFLDIVLTWFWNKQYDGVSINNVEQIRDLAQTHSIVYVPCHRSHIDYLLLSYVLYYEGLTPPHVAAGINLNMPVVGTILRKGGVFFMRRTFRGNPLYSNVFHEYMHTLSTRGFPIEYFVEGGRSRTGRTLNPKTGMLSISMRSYVRDSRKPVTFVPVYIGYEKLLEVKTYLGELRGKSKKKESPLDVFSTLAALKDQFGKAWLNFGEPIDLGTLLDKQVPDWEDHTSVNEKPAWLKDATNQLAFNIASGINSAAVLNPINLVAMALLSSPRHALGEQELVLLLDTYCRIMSQCPYSSQTVMTDLDGHAMLRYAEKLNVVTKISDSLGDVYSLDEKTAVAMTYYRNNVLHMFAVPSLLCCLFVNNDCLTLREIYRVCTILYPYLKAELFLHWSEQGFMRVVRKWLNTLVDEGLITVDSDRVYYQPEQSSSKYVMLTVLSRAISQTIERFYMVISLLISNGTGSIEQETLENQSRDLAQRLSIIHGLNAPEFFDKALFKGFIGQLRLNGVLDICQTNKLNFGEDVVMVAEEAFKVLTSEVRHSILQTTKSQPVPVLEPDQQ</sequence>
<dbReference type="InterPro" id="IPR041728">
    <property type="entry name" value="GPAT/DHAPAT_LPLAT"/>
</dbReference>
<dbReference type="InterPro" id="IPR045520">
    <property type="entry name" value="GPAT/DHAPAT_C"/>
</dbReference>
<keyword evidence="9 14" id="KW-0472">Membrane</keyword>
<dbReference type="HAMAP" id="MF_00393">
    <property type="entry name" value="Glyc3P_acyltrans"/>
    <property type="match status" value="1"/>
</dbReference>
<evidence type="ECO:0000256" key="9">
    <source>
        <dbReference type="ARBA" id="ARBA00023136"/>
    </source>
</evidence>
<evidence type="ECO:0000256" key="11">
    <source>
        <dbReference type="ARBA" id="ARBA00023264"/>
    </source>
</evidence>
<comment type="pathway">
    <text evidence="3">Lipid metabolism.</text>
</comment>
<keyword evidence="10 14" id="KW-0594">Phospholipid biosynthesis</keyword>
<gene>
    <name evidence="14 16" type="primary">plsB</name>
    <name evidence="16" type="ORF">NX722_18865</name>
</gene>
<accession>A0ABT3MZ49</accession>
<keyword evidence="12 14" id="KW-0012">Acyltransferase</keyword>
<dbReference type="CDD" id="cd07993">
    <property type="entry name" value="LPLAT_DHAPAT-like"/>
    <property type="match status" value="1"/>
</dbReference>
<evidence type="ECO:0000256" key="2">
    <source>
        <dbReference type="ARBA" id="ARBA00004765"/>
    </source>
</evidence>
<dbReference type="GO" id="GO:0004366">
    <property type="term" value="F:glycerol-3-phosphate O-acyltransferase activity"/>
    <property type="evidence" value="ECO:0007669"/>
    <property type="project" value="UniProtKB-EC"/>
</dbReference>